<sequence length="229" mass="25914">MRTEKEPIVSNTQTKTTESRSFDLTDWLGDWESFEHYLDSEDPAIRQAWQEAEQAVLANPKTAPMAARGIRTFWSMACATTSPENIIRIGYWTIGKPQSEHADVRITWYAEDNTDLDTYDYRIDHVIGHGLEGSPTYVFVTDDPNAEDSPFRWLLAIAPLPSRKAFGEGGLLSHLHFQYANDLGTLVATDETEDAGETLRNPRWYATMCADEGDTEDRCCIIRALHHLG</sequence>
<dbReference type="AlphaFoldDB" id="A0A2U2ND47"/>
<reference evidence="1 2" key="1">
    <citation type="journal article" date="2018" name="Int. J. Syst. Evol. Microbiol.">
        <title>Bifidobacterium callitrichidarum sp. nov. from the faeces of the emperor tamarin (Saguinus imperator).</title>
        <authorList>
            <person name="Modesto M."/>
            <person name="Michelini S."/>
            <person name="Sansosti M.C."/>
            <person name="De Filippo C."/>
            <person name="Cavalieri D."/>
            <person name="Qvirist L."/>
            <person name="Andlid T."/>
            <person name="Spiezio C."/>
            <person name="Sandri C."/>
            <person name="Pascarelli S."/>
            <person name="Sgorbati B."/>
            <person name="Mattarelli P."/>
        </authorList>
    </citation>
    <scope>NUCLEOTIDE SEQUENCE [LARGE SCALE GENOMIC DNA]</scope>
    <source>
        <strain evidence="1 2">TRI 5</strain>
    </source>
</reference>
<dbReference type="Gene3D" id="2.40.128.20">
    <property type="match status" value="1"/>
</dbReference>
<keyword evidence="2" id="KW-1185">Reference proteome</keyword>
<protein>
    <submittedName>
        <fullName evidence="1">Uncharacterized protein</fullName>
    </submittedName>
</protein>
<dbReference type="InterPro" id="IPR012674">
    <property type="entry name" value="Calycin"/>
</dbReference>
<evidence type="ECO:0000313" key="1">
    <source>
        <dbReference type="EMBL" id="PWG66929.1"/>
    </source>
</evidence>
<name>A0A2U2ND47_9BIFI</name>
<proteinExistence type="predicted"/>
<evidence type="ECO:0000313" key="2">
    <source>
        <dbReference type="Proteomes" id="UP000245876"/>
    </source>
</evidence>
<dbReference type="Proteomes" id="UP000245876">
    <property type="component" value="Unassembled WGS sequence"/>
</dbReference>
<dbReference type="EMBL" id="QFFM01000002">
    <property type="protein sequence ID" value="PWG66929.1"/>
    <property type="molecule type" value="Genomic_DNA"/>
</dbReference>
<accession>A0A2U2ND47</accession>
<dbReference type="OrthoDB" id="1859875at2"/>
<organism evidence="1 2">
    <name type="scientific">Bifidobacterium callitrichidarum</name>
    <dbReference type="NCBI Taxonomy" id="2052941"/>
    <lineage>
        <taxon>Bacteria</taxon>
        <taxon>Bacillati</taxon>
        <taxon>Actinomycetota</taxon>
        <taxon>Actinomycetes</taxon>
        <taxon>Bifidobacteriales</taxon>
        <taxon>Bifidobacteriaceae</taxon>
        <taxon>Bifidobacterium</taxon>
    </lineage>
</organism>
<gene>
    <name evidence="1" type="ORF">DF196_01560</name>
</gene>
<comment type="caution">
    <text evidence="1">The sequence shown here is derived from an EMBL/GenBank/DDBJ whole genome shotgun (WGS) entry which is preliminary data.</text>
</comment>